<keyword evidence="7" id="KW-1185">Reference proteome</keyword>
<keyword evidence="2" id="KW-0805">Transcription regulation</keyword>
<evidence type="ECO:0000256" key="3">
    <source>
        <dbReference type="ARBA" id="ARBA00023125"/>
    </source>
</evidence>
<dbReference type="PANTHER" id="PTHR30363:SF4">
    <property type="entry name" value="GLYCEROL-3-PHOSPHATE REGULON REPRESSOR"/>
    <property type="match status" value="1"/>
</dbReference>
<evidence type="ECO:0000313" key="6">
    <source>
        <dbReference type="EMBL" id="TMV10547.1"/>
    </source>
</evidence>
<evidence type="ECO:0000256" key="2">
    <source>
        <dbReference type="ARBA" id="ARBA00023015"/>
    </source>
</evidence>
<evidence type="ECO:0000256" key="1">
    <source>
        <dbReference type="ARBA" id="ARBA00022491"/>
    </source>
</evidence>
<dbReference type="InterPro" id="IPR036388">
    <property type="entry name" value="WH-like_DNA-bd_sf"/>
</dbReference>
<keyword evidence="3" id="KW-0238">DNA-binding</keyword>
<dbReference type="SUPFAM" id="SSF100950">
    <property type="entry name" value="NagB/RpiA/CoA transferase-like"/>
    <property type="match status" value="1"/>
</dbReference>
<dbReference type="Gene3D" id="3.40.50.1360">
    <property type="match status" value="1"/>
</dbReference>
<dbReference type="Pfam" id="PF00455">
    <property type="entry name" value="DeoRC"/>
    <property type="match status" value="1"/>
</dbReference>
<dbReference type="InterPro" id="IPR036390">
    <property type="entry name" value="WH_DNA-bd_sf"/>
</dbReference>
<dbReference type="EMBL" id="VCPC01000004">
    <property type="protein sequence ID" value="TMV10547.1"/>
    <property type="molecule type" value="Genomic_DNA"/>
</dbReference>
<sequence>MDLSQRQQEILESLRVEGRVEVEDLAGRFSVTSQTIRRDLAELCDRGLAARTHGGARKIATVSNREYHERRLLRGPEKESMGTLAAGLIPNNCSVTLNIGTTTEQVARALSRHEGLMVMSNNINIINQFMGSRVRELILVGGAVRTSDGAIVGEEAVEFISRYKVDFAVIGASALDADGAILDYDTREVSVARAILRNSRHRICVADSSKFDLSAPVRICDVGDLDYFITDTPPPRAFVEAAERANTQILTVEEHNGFGLKSA</sequence>
<evidence type="ECO:0000313" key="7">
    <source>
        <dbReference type="Proteomes" id="UP001191082"/>
    </source>
</evidence>
<keyword evidence="1" id="KW-0678">Repressor</keyword>
<dbReference type="InterPro" id="IPR001034">
    <property type="entry name" value="DeoR_HTH"/>
</dbReference>
<evidence type="ECO:0000259" key="5">
    <source>
        <dbReference type="PROSITE" id="PS51000"/>
    </source>
</evidence>
<dbReference type="Proteomes" id="UP001191082">
    <property type="component" value="Unassembled WGS sequence"/>
</dbReference>
<dbReference type="InterPro" id="IPR050313">
    <property type="entry name" value="Carb_Metab_HTH_regulators"/>
</dbReference>
<dbReference type="PROSITE" id="PS00894">
    <property type="entry name" value="HTH_DEOR_1"/>
    <property type="match status" value="1"/>
</dbReference>
<dbReference type="SMART" id="SM00420">
    <property type="entry name" value="HTH_DEOR"/>
    <property type="match status" value="1"/>
</dbReference>
<dbReference type="Gene3D" id="1.10.10.10">
    <property type="entry name" value="Winged helix-like DNA-binding domain superfamily/Winged helix DNA-binding domain"/>
    <property type="match status" value="1"/>
</dbReference>
<name>A0ABY2X543_9RHOB</name>
<dbReference type="RefSeq" id="WP_138865122.1">
    <property type="nucleotide sequence ID" value="NZ_VCPC01000004.1"/>
</dbReference>
<proteinExistence type="predicted"/>
<dbReference type="InterPro" id="IPR037171">
    <property type="entry name" value="NagB/RpiA_transferase-like"/>
</dbReference>
<evidence type="ECO:0000256" key="4">
    <source>
        <dbReference type="ARBA" id="ARBA00023163"/>
    </source>
</evidence>
<dbReference type="SUPFAM" id="SSF46785">
    <property type="entry name" value="Winged helix' DNA-binding domain"/>
    <property type="match status" value="1"/>
</dbReference>
<protein>
    <submittedName>
        <fullName evidence="6">DeoR/GlpR transcriptional regulator</fullName>
    </submittedName>
</protein>
<dbReference type="PRINTS" id="PR00037">
    <property type="entry name" value="HTHLACR"/>
</dbReference>
<dbReference type="SMART" id="SM01134">
    <property type="entry name" value="DeoRC"/>
    <property type="match status" value="1"/>
</dbReference>
<gene>
    <name evidence="6" type="ORF">FGK64_17345</name>
</gene>
<dbReference type="Pfam" id="PF08220">
    <property type="entry name" value="HTH_DeoR"/>
    <property type="match status" value="1"/>
</dbReference>
<organism evidence="6 7">
    <name type="scientific">Arenibacterium halophilum</name>
    <dbReference type="NCBI Taxonomy" id="2583821"/>
    <lineage>
        <taxon>Bacteria</taxon>
        <taxon>Pseudomonadati</taxon>
        <taxon>Pseudomonadota</taxon>
        <taxon>Alphaproteobacteria</taxon>
        <taxon>Rhodobacterales</taxon>
        <taxon>Paracoccaceae</taxon>
        <taxon>Arenibacterium</taxon>
    </lineage>
</organism>
<keyword evidence="4" id="KW-0804">Transcription</keyword>
<dbReference type="PANTHER" id="PTHR30363">
    <property type="entry name" value="HTH-TYPE TRANSCRIPTIONAL REGULATOR SRLR-RELATED"/>
    <property type="match status" value="1"/>
</dbReference>
<reference evidence="6 7" key="1">
    <citation type="submission" date="2019-05" db="EMBL/GenBank/DDBJ databases">
        <title>Marivita sp. nov. isolated from sea sediment.</title>
        <authorList>
            <person name="Kim W."/>
        </authorList>
    </citation>
    <scope>NUCLEOTIDE SEQUENCE [LARGE SCALE GENOMIC DNA]</scope>
    <source>
        <strain evidence="6 7">CAU 1492</strain>
    </source>
</reference>
<dbReference type="PROSITE" id="PS51000">
    <property type="entry name" value="HTH_DEOR_2"/>
    <property type="match status" value="1"/>
</dbReference>
<dbReference type="InterPro" id="IPR018356">
    <property type="entry name" value="Tscrpt_reg_HTH_DeoR_CS"/>
</dbReference>
<dbReference type="InterPro" id="IPR014036">
    <property type="entry name" value="DeoR-like_C"/>
</dbReference>
<accession>A0ABY2X543</accession>
<comment type="caution">
    <text evidence="6">The sequence shown here is derived from an EMBL/GenBank/DDBJ whole genome shotgun (WGS) entry which is preliminary data.</text>
</comment>
<feature type="domain" description="HTH deoR-type" evidence="5">
    <location>
        <begin position="3"/>
        <end position="58"/>
    </location>
</feature>